<evidence type="ECO:0000256" key="1">
    <source>
        <dbReference type="SAM" id="MobiDB-lite"/>
    </source>
</evidence>
<evidence type="ECO:0000313" key="3">
    <source>
        <dbReference type="Proteomes" id="UP000255335"/>
    </source>
</evidence>
<dbReference type="Proteomes" id="UP000255335">
    <property type="component" value="Unassembled WGS sequence"/>
</dbReference>
<dbReference type="EMBL" id="UGHZ01000003">
    <property type="protein sequence ID" value="STP13640.1"/>
    <property type="molecule type" value="Genomic_DNA"/>
</dbReference>
<feature type="region of interest" description="Disordered" evidence="1">
    <location>
        <begin position="354"/>
        <end position="375"/>
    </location>
</feature>
<sequence>MVYGDEYSKQKAEFMSKNFDSKMGLEIKKFELKTETSKLLFKVAMTPIVYESGLKGTDSNGGWDKIDYDKFWNEYYRLQKRVKEICGTYITETKTKEVTKRDWFGFESKRNESYDYVKQNYTPAQQKCIKSLATPELEMNKDIFKWKLEQMKSDKDKESDPQQKDLTPSYQLADMLWEKFKKEAKLGVVKDFNKPGMEQFTKGLFYWWIVGVGEYNRSYYLDSSIDGFFHFYKEKVDKDFSFLYDSIETNNKKLEQKLSETSYYGRERRIYLSTKEYQEVIRQEQIEQEKEARLSRAKALKEFISDDVGFSQKSLEFNACLGLGYDENGNAETLFGGQYAEIFDRKYYNKEYGGSHSMKEDTSDELKKNTHFIGS</sequence>
<name>A0A377JWP1_9HELI</name>
<dbReference type="AlphaFoldDB" id="A0A377JWP1"/>
<accession>A0A377JWP1</accession>
<reference evidence="2 3" key="1">
    <citation type="submission" date="2018-06" db="EMBL/GenBank/DDBJ databases">
        <authorList>
            <consortium name="Pathogen Informatics"/>
            <person name="Doyle S."/>
        </authorList>
    </citation>
    <scope>NUCLEOTIDE SEQUENCE [LARGE SCALE GENOMIC DNA]</scope>
    <source>
        <strain evidence="2 3">NCTC12221</strain>
    </source>
</reference>
<organism evidence="2 3">
    <name type="scientific">Helicobacter cinaedi</name>
    <dbReference type="NCBI Taxonomy" id="213"/>
    <lineage>
        <taxon>Bacteria</taxon>
        <taxon>Pseudomonadati</taxon>
        <taxon>Campylobacterota</taxon>
        <taxon>Epsilonproteobacteria</taxon>
        <taxon>Campylobacterales</taxon>
        <taxon>Helicobacteraceae</taxon>
        <taxon>Helicobacter</taxon>
    </lineage>
</organism>
<protein>
    <submittedName>
        <fullName evidence="2">Uncharacterized protein</fullName>
    </submittedName>
</protein>
<gene>
    <name evidence="2" type="ORF">NCTC12221_01718</name>
</gene>
<proteinExistence type="predicted"/>
<feature type="compositionally biased region" description="Basic and acidic residues" evidence="1">
    <location>
        <begin position="357"/>
        <end position="368"/>
    </location>
</feature>
<evidence type="ECO:0000313" key="2">
    <source>
        <dbReference type="EMBL" id="STP13640.1"/>
    </source>
</evidence>
<dbReference type="RefSeq" id="WP_115026797.1">
    <property type="nucleotide sequence ID" value="NZ_UGHZ01000003.1"/>
</dbReference>